<gene>
    <name evidence="2" type="ORF">DPMN_055667</name>
    <name evidence="1" type="ORF">DPMN_076151</name>
    <name evidence="4" type="ORF">DPMN_093967</name>
    <name evidence="3" type="ORF">DPMN_141340</name>
</gene>
<organism evidence="1 5">
    <name type="scientific">Dreissena polymorpha</name>
    <name type="common">Zebra mussel</name>
    <name type="synonym">Mytilus polymorpha</name>
    <dbReference type="NCBI Taxonomy" id="45954"/>
    <lineage>
        <taxon>Eukaryota</taxon>
        <taxon>Metazoa</taxon>
        <taxon>Spiralia</taxon>
        <taxon>Lophotrochozoa</taxon>
        <taxon>Mollusca</taxon>
        <taxon>Bivalvia</taxon>
        <taxon>Autobranchia</taxon>
        <taxon>Heteroconchia</taxon>
        <taxon>Euheterodonta</taxon>
        <taxon>Imparidentia</taxon>
        <taxon>Neoheterodontei</taxon>
        <taxon>Myida</taxon>
        <taxon>Dreissenoidea</taxon>
        <taxon>Dreissenidae</taxon>
        <taxon>Dreissena</taxon>
    </lineage>
</organism>
<protein>
    <submittedName>
        <fullName evidence="1">Uncharacterized protein</fullName>
    </submittedName>
</protein>
<dbReference type="EMBL" id="JAIWYP010000012">
    <property type="protein sequence ID" value="KAH3729689.1"/>
    <property type="molecule type" value="Genomic_DNA"/>
</dbReference>
<dbReference type="AlphaFoldDB" id="A0A9D3YLS1"/>
<evidence type="ECO:0000313" key="3">
    <source>
        <dbReference type="EMBL" id="KAH3812897.1"/>
    </source>
</evidence>
<reference evidence="1" key="2">
    <citation type="submission" date="2020-11" db="EMBL/GenBank/DDBJ databases">
        <authorList>
            <person name="McCartney M.A."/>
            <person name="Auch B."/>
            <person name="Kono T."/>
            <person name="Mallez S."/>
            <person name="Becker A."/>
            <person name="Gohl D.M."/>
            <person name="Silverstein K.A.T."/>
            <person name="Koren S."/>
            <person name="Bechman K.B."/>
            <person name="Herman A."/>
            <person name="Abrahante J.E."/>
            <person name="Garbe J."/>
        </authorList>
    </citation>
    <scope>NUCLEOTIDE SEQUENCE</scope>
    <source>
        <strain evidence="1">Duluth1</strain>
        <tissue evidence="1">Whole animal</tissue>
    </source>
</reference>
<dbReference type="EMBL" id="JAIWYP010000015">
    <property type="protein sequence ID" value="KAH3701168.1"/>
    <property type="molecule type" value="Genomic_DNA"/>
</dbReference>
<evidence type="ECO:0000313" key="5">
    <source>
        <dbReference type="Proteomes" id="UP000828390"/>
    </source>
</evidence>
<comment type="caution">
    <text evidence="1">The sequence shown here is derived from an EMBL/GenBank/DDBJ whole genome shotgun (WGS) entry which is preliminary data.</text>
</comment>
<name>A0A9D3YLS1_DREPO</name>
<dbReference type="Proteomes" id="UP000828390">
    <property type="component" value="Unassembled WGS sequence"/>
</dbReference>
<dbReference type="EMBL" id="JAIWYP010000003">
    <property type="protein sequence ID" value="KAH3851485.1"/>
    <property type="molecule type" value="Genomic_DNA"/>
</dbReference>
<evidence type="ECO:0000313" key="4">
    <source>
        <dbReference type="EMBL" id="KAH3851485.1"/>
    </source>
</evidence>
<sequence>MVDYDVCDTDVVTWPHICSGSGPPQCDIAVGGGVFHLHHLDGDLFIIDPNGPGCFLLKQHSSNK</sequence>
<reference evidence="1" key="1">
    <citation type="journal article" date="2019" name="bioRxiv">
        <title>The Genome of the Zebra Mussel, Dreissena polymorpha: A Resource for Invasive Species Research.</title>
        <authorList>
            <person name="McCartney M.A."/>
            <person name="Auch B."/>
            <person name="Kono T."/>
            <person name="Mallez S."/>
            <person name="Zhang Y."/>
            <person name="Obille A."/>
            <person name="Becker A."/>
            <person name="Abrahante J.E."/>
            <person name="Garbe J."/>
            <person name="Badalamenti J.P."/>
            <person name="Herman A."/>
            <person name="Mangelson H."/>
            <person name="Liachko I."/>
            <person name="Sullivan S."/>
            <person name="Sone E.D."/>
            <person name="Koren S."/>
            <person name="Silverstein K.A.T."/>
            <person name="Beckman K.B."/>
            <person name="Gohl D.M."/>
        </authorList>
    </citation>
    <scope>NUCLEOTIDE SEQUENCE</scope>
    <source>
        <strain evidence="1">Duluth1</strain>
        <tissue evidence="1">Whole animal</tissue>
    </source>
</reference>
<dbReference type="EMBL" id="JAIWYP010000006">
    <property type="protein sequence ID" value="KAH3812897.1"/>
    <property type="molecule type" value="Genomic_DNA"/>
</dbReference>
<accession>A0A9D3YLS1</accession>
<evidence type="ECO:0000313" key="1">
    <source>
        <dbReference type="EMBL" id="KAH3701168.1"/>
    </source>
</evidence>
<keyword evidence="5" id="KW-1185">Reference proteome</keyword>
<proteinExistence type="predicted"/>
<evidence type="ECO:0000313" key="2">
    <source>
        <dbReference type="EMBL" id="KAH3729689.1"/>
    </source>
</evidence>